<dbReference type="EMBL" id="HACG01016114">
    <property type="protein sequence ID" value="CEK62979.1"/>
    <property type="molecule type" value="Transcribed_RNA"/>
</dbReference>
<feature type="compositionally biased region" description="Polar residues" evidence="1">
    <location>
        <begin position="334"/>
        <end position="352"/>
    </location>
</feature>
<evidence type="ECO:0000313" key="2">
    <source>
        <dbReference type="EMBL" id="CEK62979.1"/>
    </source>
</evidence>
<evidence type="ECO:0000256" key="1">
    <source>
        <dbReference type="SAM" id="MobiDB-lite"/>
    </source>
</evidence>
<gene>
    <name evidence="2" type="primary">ORF46708</name>
</gene>
<reference evidence="2" key="1">
    <citation type="submission" date="2014-12" db="EMBL/GenBank/DDBJ databases">
        <title>Insight into the proteome of Arion vulgaris.</title>
        <authorList>
            <person name="Aradska J."/>
            <person name="Bulat T."/>
            <person name="Smidak R."/>
            <person name="Sarate P."/>
            <person name="Gangsoo J."/>
            <person name="Sialana F."/>
            <person name="Bilban M."/>
            <person name="Lubec G."/>
        </authorList>
    </citation>
    <scope>NUCLEOTIDE SEQUENCE</scope>
    <source>
        <tissue evidence="2">Skin</tissue>
    </source>
</reference>
<sequence length="451" mass="50828">IDQEDEEGDTEVCDEETGVNRLFNSNNNNTDEDSQDDDGGDDDDKDNDYRPTSKCLFNSAKSTIKGKAPARGKSKSTRPLPMRTASERLKKSNIFYTSDGNTNDDDLSSSDYDGETDEIPSRRNRSKVNIQLPEDSESGSAEDSPHRVSRKGKSRKPRLAKRSVGRPKKITKHSFQKYPSSDYESTPAHRKACGRRSKKKIVDSERENGDEEDERGSSKKSMTSALSRSSRSARSQRKYYVEDDSDASDNDNDDHKDKEAELEENNDSSESNEESSNKTDDDSEDELTYRRNKHETRRPSEDHKKFRSRSKKRPKNKELDSDSDSLVPHKRTRLQTSPSAQQNSWATTKHSQSSSVGKTHKKKSKSGLKDSSTRQTRNRGQQKVTYIEDYSDEENEDTAEPSGDVDGDGDNLVENSVGSISSRGRVRKLTARARANFKRQLGMSSAFFVGK</sequence>
<name>A0A0B6Z328_9EUPU</name>
<feature type="compositionally biased region" description="Acidic residues" evidence="1">
    <location>
        <begin position="102"/>
        <end position="118"/>
    </location>
</feature>
<protein>
    <submittedName>
        <fullName evidence="2">Uncharacterized protein</fullName>
    </submittedName>
</protein>
<feature type="compositionally biased region" description="Basic residues" evidence="1">
    <location>
        <begin position="147"/>
        <end position="175"/>
    </location>
</feature>
<proteinExistence type="predicted"/>
<feature type="non-terminal residue" evidence="2">
    <location>
        <position position="1"/>
    </location>
</feature>
<accession>A0A0B6Z328</accession>
<feature type="compositionally biased region" description="Polar residues" evidence="1">
    <location>
        <begin position="373"/>
        <end position="384"/>
    </location>
</feature>
<feature type="compositionally biased region" description="Low complexity" evidence="1">
    <location>
        <begin position="219"/>
        <end position="233"/>
    </location>
</feature>
<feature type="compositionally biased region" description="Acidic residues" evidence="1">
    <location>
        <begin position="389"/>
        <end position="411"/>
    </location>
</feature>
<feature type="region of interest" description="Disordered" evidence="1">
    <location>
        <begin position="1"/>
        <end position="417"/>
    </location>
</feature>
<feature type="compositionally biased region" description="Acidic residues" evidence="1">
    <location>
        <begin position="242"/>
        <end position="252"/>
    </location>
</feature>
<feature type="compositionally biased region" description="Basic residues" evidence="1">
    <location>
        <begin position="305"/>
        <end position="315"/>
    </location>
</feature>
<organism evidence="2">
    <name type="scientific">Arion vulgaris</name>
    <dbReference type="NCBI Taxonomy" id="1028688"/>
    <lineage>
        <taxon>Eukaryota</taxon>
        <taxon>Metazoa</taxon>
        <taxon>Spiralia</taxon>
        <taxon>Lophotrochozoa</taxon>
        <taxon>Mollusca</taxon>
        <taxon>Gastropoda</taxon>
        <taxon>Heterobranchia</taxon>
        <taxon>Euthyneura</taxon>
        <taxon>Panpulmonata</taxon>
        <taxon>Eupulmonata</taxon>
        <taxon>Stylommatophora</taxon>
        <taxon>Helicina</taxon>
        <taxon>Arionoidea</taxon>
        <taxon>Arionidae</taxon>
        <taxon>Arion</taxon>
    </lineage>
</organism>
<feature type="compositionally biased region" description="Acidic residues" evidence="1">
    <location>
        <begin position="30"/>
        <end position="46"/>
    </location>
</feature>
<feature type="compositionally biased region" description="Basic residues" evidence="1">
    <location>
        <begin position="188"/>
        <end position="199"/>
    </location>
</feature>
<feature type="compositionally biased region" description="Acidic residues" evidence="1">
    <location>
        <begin position="260"/>
        <end position="273"/>
    </location>
</feature>
<feature type="compositionally biased region" description="Acidic residues" evidence="1">
    <location>
        <begin position="1"/>
        <end position="17"/>
    </location>
</feature>
<dbReference type="AlphaFoldDB" id="A0A0B6Z328"/>